<dbReference type="OrthoDB" id="648416at2759"/>
<proteinExistence type="inferred from homology"/>
<comment type="similarity">
    <text evidence="1">Belongs to the remorin family.</text>
</comment>
<evidence type="ECO:0000313" key="5">
    <source>
        <dbReference type="EMBL" id="PNY07501.1"/>
    </source>
</evidence>
<dbReference type="EMBL" id="ASHM01001921">
    <property type="protein sequence ID" value="PNY07501.1"/>
    <property type="molecule type" value="Genomic_DNA"/>
</dbReference>
<feature type="compositionally biased region" description="Low complexity" evidence="3">
    <location>
        <begin position="15"/>
        <end position="24"/>
    </location>
</feature>
<keyword evidence="2" id="KW-0175">Coiled coil</keyword>
<dbReference type="Gramene" id="Tp57577_TGAC_v2_mRNA19729">
    <property type="protein sequence ID" value="Tp57577_TGAC_v2_mRNA19729"/>
    <property type="gene ID" value="Tp57577_TGAC_v2_gene19071"/>
</dbReference>
<feature type="region of interest" description="Disordered" evidence="3">
    <location>
        <begin position="209"/>
        <end position="236"/>
    </location>
</feature>
<gene>
    <name evidence="5" type="ORF">L195_g003999</name>
</gene>
<evidence type="ECO:0000256" key="3">
    <source>
        <dbReference type="SAM" id="MobiDB-lite"/>
    </source>
</evidence>
<dbReference type="PANTHER" id="PTHR31471">
    <property type="entry name" value="OS02G0116800 PROTEIN"/>
    <property type="match status" value="1"/>
</dbReference>
<dbReference type="AlphaFoldDB" id="A0A2K3NWT9"/>
<feature type="region of interest" description="Disordered" evidence="3">
    <location>
        <begin position="1"/>
        <end position="82"/>
    </location>
</feature>
<protein>
    <recommendedName>
        <fullName evidence="4">Remorin C-terminal domain-containing protein</fullName>
    </recommendedName>
</protein>
<comment type="caution">
    <text evidence="5">The sequence shown here is derived from an EMBL/GenBank/DDBJ whole genome shotgun (WGS) entry which is preliminary data.</text>
</comment>
<evidence type="ECO:0000313" key="6">
    <source>
        <dbReference type="Proteomes" id="UP000236291"/>
    </source>
</evidence>
<evidence type="ECO:0000259" key="4">
    <source>
        <dbReference type="Pfam" id="PF03763"/>
    </source>
</evidence>
<evidence type="ECO:0000256" key="1">
    <source>
        <dbReference type="ARBA" id="ARBA00005711"/>
    </source>
</evidence>
<feature type="domain" description="Remorin C-terminal" evidence="4">
    <location>
        <begin position="328"/>
        <end position="416"/>
    </location>
</feature>
<feature type="compositionally biased region" description="Basic and acidic residues" evidence="3">
    <location>
        <begin position="37"/>
        <end position="46"/>
    </location>
</feature>
<feature type="region of interest" description="Disordered" evidence="3">
    <location>
        <begin position="100"/>
        <end position="128"/>
    </location>
</feature>
<name>A0A2K3NWT9_TRIPR</name>
<dbReference type="Pfam" id="PF03763">
    <property type="entry name" value="Remorin_C"/>
    <property type="match status" value="1"/>
</dbReference>
<organism evidence="5 6">
    <name type="scientific">Trifolium pratense</name>
    <name type="common">Red clover</name>
    <dbReference type="NCBI Taxonomy" id="57577"/>
    <lineage>
        <taxon>Eukaryota</taxon>
        <taxon>Viridiplantae</taxon>
        <taxon>Streptophyta</taxon>
        <taxon>Embryophyta</taxon>
        <taxon>Tracheophyta</taxon>
        <taxon>Spermatophyta</taxon>
        <taxon>Magnoliopsida</taxon>
        <taxon>eudicotyledons</taxon>
        <taxon>Gunneridae</taxon>
        <taxon>Pentapetalae</taxon>
        <taxon>rosids</taxon>
        <taxon>fabids</taxon>
        <taxon>Fabales</taxon>
        <taxon>Fabaceae</taxon>
        <taxon>Papilionoideae</taxon>
        <taxon>50 kb inversion clade</taxon>
        <taxon>NPAAA clade</taxon>
        <taxon>Hologalegina</taxon>
        <taxon>IRL clade</taxon>
        <taxon>Trifolieae</taxon>
        <taxon>Trifolium</taxon>
    </lineage>
</organism>
<sequence length="442" mass="49224">MELSNSLGDIKKDSSASVSASVSSNMGSFPSPGAPYYRDRTRRYENNKGWSSERVSKHAGSNNSSRRHTMSGLTPFSGGRTMPSKWDEAERWICSPVSASYTDSRRTSHTQQHQQRRPKSISGPIVPPPGMALYSNYSPSGTQLRQGFVVRNLMVSSPFSTGVLAPVAVSVHHYDDDDPHGTVFGYDIDHGIQYSSPVLNQNGVRNSSMSTGHMCSESDLLCDPSSPTSQDEEYDGMNNEETEMSLVPRCDKGTQMSPTETENDADLSPKSAATLAIYQEYCHYPKLEVRDVEVDSQATVTRGSKRHGAKVTKNVPMHRTEMRESGVDAQVSCWDIEESTLDTSKLQREEAKIIAWENLQKAKAEAEIRKLEMKLEKKRSSTMDKILKKLRRAQLKAESMRSITPVQQDHQASKICKVFSFPKYAQIRSLGSCFTSHSHVHA</sequence>
<accession>A0A2K3NWT9</accession>
<dbReference type="Proteomes" id="UP000236291">
    <property type="component" value="Unassembled WGS sequence"/>
</dbReference>
<reference evidence="5 6" key="2">
    <citation type="journal article" date="2017" name="Front. Plant Sci.">
        <title>Gene Classification and Mining of Molecular Markers Useful in Red Clover (Trifolium pratense) Breeding.</title>
        <authorList>
            <person name="Istvanek J."/>
            <person name="Dluhosova J."/>
            <person name="Dluhos P."/>
            <person name="Patkova L."/>
            <person name="Nedelnik J."/>
            <person name="Repkova J."/>
        </authorList>
    </citation>
    <scope>NUCLEOTIDE SEQUENCE [LARGE SCALE GENOMIC DNA]</scope>
    <source>
        <strain evidence="6">cv. Tatra</strain>
        <tissue evidence="5">Young leaves</tissue>
    </source>
</reference>
<dbReference type="InterPro" id="IPR005516">
    <property type="entry name" value="Remorin_C"/>
</dbReference>
<dbReference type="PANTHER" id="PTHR31471:SF100">
    <property type="entry name" value="CARBOXY-TERMINAL REGION REMORIN"/>
    <property type="match status" value="1"/>
</dbReference>
<reference evidence="5 6" key="1">
    <citation type="journal article" date="2014" name="Am. J. Bot.">
        <title>Genome assembly and annotation for red clover (Trifolium pratense; Fabaceae).</title>
        <authorList>
            <person name="Istvanek J."/>
            <person name="Jaros M."/>
            <person name="Krenek A."/>
            <person name="Repkova J."/>
        </authorList>
    </citation>
    <scope>NUCLEOTIDE SEQUENCE [LARGE SCALE GENOMIC DNA]</scope>
    <source>
        <strain evidence="6">cv. Tatra</strain>
        <tissue evidence="5">Young leaves</tissue>
    </source>
</reference>
<feature type="coiled-coil region" evidence="2">
    <location>
        <begin position="354"/>
        <end position="381"/>
    </location>
</feature>
<evidence type="ECO:0000256" key="2">
    <source>
        <dbReference type="SAM" id="Coils"/>
    </source>
</evidence>
<dbReference type="STRING" id="57577.A0A2K3NWT9"/>